<feature type="domain" description="FAD-binding PCMH-type" evidence="7">
    <location>
        <begin position="57"/>
        <end position="230"/>
    </location>
</feature>
<dbReference type="PROSITE" id="PS51387">
    <property type="entry name" value="FAD_PCMH"/>
    <property type="match status" value="1"/>
</dbReference>
<dbReference type="Pfam" id="PF08031">
    <property type="entry name" value="BBE"/>
    <property type="match status" value="1"/>
</dbReference>
<dbReference type="OMA" id="RYMELTR"/>
<feature type="chain" id="PRO_5001775670" description="FAD-binding PCMH-type domain-containing protein" evidence="6">
    <location>
        <begin position="21"/>
        <end position="514"/>
    </location>
</feature>
<evidence type="ECO:0000256" key="4">
    <source>
        <dbReference type="ARBA" id="ARBA00022827"/>
    </source>
</evidence>
<keyword evidence="9" id="KW-1185">Reference proteome</keyword>
<dbReference type="InterPro" id="IPR016166">
    <property type="entry name" value="FAD-bd_PCMH"/>
</dbReference>
<name>A0A084GHK1_PSEDA</name>
<organism evidence="8 9">
    <name type="scientific">Pseudallescheria apiosperma</name>
    <name type="common">Scedosporium apiospermum</name>
    <dbReference type="NCBI Taxonomy" id="563466"/>
    <lineage>
        <taxon>Eukaryota</taxon>
        <taxon>Fungi</taxon>
        <taxon>Dikarya</taxon>
        <taxon>Ascomycota</taxon>
        <taxon>Pezizomycotina</taxon>
        <taxon>Sordariomycetes</taxon>
        <taxon>Hypocreomycetidae</taxon>
        <taxon>Microascales</taxon>
        <taxon>Microascaceae</taxon>
        <taxon>Scedosporium</taxon>
    </lineage>
</organism>
<dbReference type="OrthoDB" id="415825at2759"/>
<dbReference type="SUPFAM" id="SSF56176">
    <property type="entry name" value="FAD-binding/transporter-associated domain-like"/>
    <property type="match status" value="1"/>
</dbReference>
<dbReference type="EMBL" id="JOWA01000011">
    <property type="protein sequence ID" value="KEZ46813.1"/>
    <property type="molecule type" value="Genomic_DNA"/>
</dbReference>
<dbReference type="InterPro" id="IPR012951">
    <property type="entry name" value="BBE"/>
</dbReference>
<dbReference type="AlphaFoldDB" id="A0A084GHK1"/>
<dbReference type="HOGENOM" id="CLU_018354_10_1_1"/>
<protein>
    <recommendedName>
        <fullName evidence="7">FAD-binding PCMH-type domain-containing protein</fullName>
    </recommendedName>
</protein>
<feature type="signal peptide" evidence="6">
    <location>
        <begin position="1"/>
        <end position="20"/>
    </location>
</feature>
<dbReference type="Pfam" id="PF01565">
    <property type="entry name" value="FAD_binding_4"/>
    <property type="match status" value="1"/>
</dbReference>
<keyword evidence="5" id="KW-0560">Oxidoreductase</keyword>
<evidence type="ECO:0000256" key="6">
    <source>
        <dbReference type="SAM" id="SignalP"/>
    </source>
</evidence>
<comment type="caution">
    <text evidence="8">The sequence shown here is derived from an EMBL/GenBank/DDBJ whole genome shotgun (WGS) entry which is preliminary data.</text>
</comment>
<dbReference type="GO" id="GO:0071949">
    <property type="term" value="F:FAD binding"/>
    <property type="evidence" value="ECO:0007669"/>
    <property type="project" value="InterPro"/>
</dbReference>
<evidence type="ECO:0000256" key="5">
    <source>
        <dbReference type="ARBA" id="ARBA00023002"/>
    </source>
</evidence>
<comment type="similarity">
    <text evidence="2">Belongs to the oxygen-dependent FAD-linked oxidoreductase family.</text>
</comment>
<reference evidence="8 9" key="1">
    <citation type="journal article" date="2014" name="Genome Announc.">
        <title>Draft genome sequence of the pathogenic fungus Scedosporium apiospermum.</title>
        <authorList>
            <person name="Vandeputte P."/>
            <person name="Ghamrawi S."/>
            <person name="Rechenmann M."/>
            <person name="Iltis A."/>
            <person name="Giraud S."/>
            <person name="Fleury M."/>
            <person name="Thornton C."/>
            <person name="Delhaes L."/>
            <person name="Meyer W."/>
            <person name="Papon N."/>
            <person name="Bouchara J.P."/>
        </authorList>
    </citation>
    <scope>NUCLEOTIDE SEQUENCE [LARGE SCALE GENOMIC DNA]</scope>
    <source>
        <strain evidence="8 9">IHEM 14462</strain>
    </source>
</reference>
<dbReference type="VEuPathDB" id="FungiDB:SAPIO_CDS0118"/>
<dbReference type="RefSeq" id="XP_016646612.1">
    <property type="nucleotide sequence ID" value="XM_016782979.1"/>
</dbReference>
<dbReference type="GO" id="GO:0016491">
    <property type="term" value="F:oxidoreductase activity"/>
    <property type="evidence" value="ECO:0007669"/>
    <property type="project" value="UniProtKB-KW"/>
</dbReference>
<dbReference type="InterPro" id="IPR006094">
    <property type="entry name" value="Oxid_FAD_bind_N"/>
</dbReference>
<keyword evidence="4" id="KW-0274">FAD</keyword>
<comment type="cofactor">
    <cofactor evidence="1">
        <name>FAD</name>
        <dbReference type="ChEBI" id="CHEBI:57692"/>
    </cofactor>
</comment>
<evidence type="ECO:0000313" key="8">
    <source>
        <dbReference type="EMBL" id="KEZ46813.1"/>
    </source>
</evidence>
<evidence type="ECO:0000259" key="7">
    <source>
        <dbReference type="PROSITE" id="PS51387"/>
    </source>
</evidence>
<dbReference type="GeneID" id="27718270"/>
<evidence type="ECO:0000256" key="1">
    <source>
        <dbReference type="ARBA" id="ARBA00001974"/>
    </source>
</evidence>
<dbReference type="Gene3D" id="3.30.465.10">
    <property type="match status" value="1"/>
</dbReference>
<accession>A0A084GHK1</accession>
<keyword evidence="3" id="KW-0285">Flavoprotein</keyword>
<gene>
    <name evidence="8" type="ORF">SAPIO_CDS0118</name>
</gene>
<dbReference type="InterPro" id="IPR036318">
    <property type="entry name" value="FAD-bd_PCMH-like_sf"/>
</dbReference>
<dbReference type="PANTHER" id="PTHR42973:SF39">
    <property type="entry name" value="FAD-BINDING PCMH-TYPE DOMAIN-CONTAINING PROTEIN"/>
    <property type="match status" value="1"/>
</dbReference>
<dbReference type="KEGG" id="sapo:SAPIO_CDS0118"/>
<dbReference type="PANTHER" id="PTHR42973">
    <property type="entry name" value="BINDING OXIDOREDUCTASE, PUTATIVE (AFU_ORTHOLOGUE AFUA_1G17690)-RELATED"/>
    <property type="match status" value="1"/>
</dbReference>
<sequence>MRRLTIVGGLLAVLTPTAFALSNYISLEACLKASSVPFDKPNSCAWNLDVAPFNERLPYTPVAIAVPRTIAHIEGAVKCASEFGVKVSAKCGGHSYASLGLGGEDGHLVVEMDRMHEVRLSEDGETAVIQGGARLGHVATELWEKGRRAISHGTCPGVGISGHALHGGFGMSSYTHGLALDWIISATVVLANGTTVRASEDENPDLFWALRGAGGSMGIVAEYEFATFEPSEEYTHFEVTLDWPDAESIIGGWLELQAWGEEEMPREMNMRVSVDTRGVRLDGLYHGGQADMEAVVLPLLERLGGGEIALNVTYDWVGQLEQYAFAEDLNLTHPYNQHETFYAKSLFTHALPPEAIASFMSYTLTNATAALRQTPSPALDSDSDSPSPVPLRYWWILIDIHGGANSYIAREVAHNSTSYAHRDKLLLFQFYDRSFGEYPSGEEPFGLLDGFVDSITGHLGEGQWGMYVNYADPRVEDVAEEVYWGKNVERLREVKRAVDPGDLFFNPLGIRSAA</sequence>
<keyword evidence="6" id="KW-0732">Signal</keyword>
<evidence type="ECO:0000313" key="9">
    <source>
        <dbReference type="Proteomes" id="UP000028545"/>
    </source>
</evidence>
<evidence type="ECO:0000256" key="3">
    <source>
        <dbReference type="ARBA" id="ARBA00022630"/>
    </source>
</evidence>
<proteinExistence type="inferred from homology"/>
<evidence type="ECO:0000256" key="2">
    <source>
        <dbReference type="ARBA" id="ARBA00005466"/>
    </source>
</evidence>
<dbReference type="Proteomes" id="UP000028545">
    <property type="component" value="Unassembled WGS sequence"/>
</dbReference>
<dbReference type="InterPro" id="IPR050416">
    <property type="entry name" value="FAD-linked_Oxidoreductase"/>
</dbReference>
<dbReference type="Gene3D" id="3.40.462.20">
    <property type="match status" value="1"/>
</dbReference>
<dbReference type="InterPro" id="IPR016169">
    <property type="entry name" value="FAD-bd_PCMH_sub2"/>
</dbReference>